<sequence>MCGWFHSPTYTFNVPLLRSDRDGTSYSYCQQKCLQGVSPPGRTTGSPEE</sequence>
<evidence type="ECO:0000313" key="1">
    <source>
        <dbReference type="EMBL" id="JAH27930.1"/>
    </source>
</evidence>
<dbReference type="EMBL" id="GBXM01080647">
    <property type="protein sequence ID" value="JAH27930.1"/>
    <property type="molecule type" value="Transcribed_RNA"/>
</dbReference>
<organism evidence="1">
    <name type="scientific">Anguilla anguilla</name>
    <name type="common">European freshwater eel</name>
    <name type="synonym">Muraena anguilla</name>
    <dbReference type="NCBI Taxonomy" id="7936"/>
    <lineage>
        <taxon>Eukaryota</taxon>
        <taxon>Metazoa</taxon>
        <taxon>Chordata</taxon>
        <taxon>Craniata</taxon>
        <taxon>Vertebrata</taxon>
        <taxon>Euteleostomi</taxon>
        <taxon>Actinopterygii</taxon>
        <taxon>Neopterygii</taxon>
        <taxon>Teleostei</taxon>
        <taxon>Anguilliformes</taxon>
        <taxon>Anguillidae</taxon>
        <taxon>Anguilla</taxon>
    </lineage>
</organism>
<protein>
    <submittedName>
        <fullName evidence="1">Uncharacterized protein</fullName>
    </submittedName>
</protein>
<accession>A0A0E9RHJ5</accession>
<dbReference type="AlphaFoldDB" id="A0A0E9RHJ5"/>
<proteinExistence type="predicted"/>
<reference evidence="1" key="2">
    <citation type="journal article" date="2015" name="Fish Shellfish Immunol.">
        <title>Early steps in the European eel (Anguilla anguilla)-Vibrio vulnificus interaction in the gills: Role of the RtxA13 toxin.</title>
        <authorList>
            <person name="Callol A."/>
            <person name="Pajuelo D."/>
            <person name="Ebbesson L."/>
            <person name="Teles M."/>
            <person name="MacKenzie S."/>
            <person name="Amaro C."/>
        </authorList>
    </citation>
    <scope>NUCLEOTIDE SEQUENCE</scope>
</reference>
<reference evidence="1" key="1">
    <citation type="submission" date="2014-11" db="EMBL/GenBank/DDBJ databases">
        <authorList>
            <person name="Amaro Gonzalez C."/>
        </authorList>
    </citation>
    <scope>NUCLEOTIDE SEQUENCE</scope>
</reference>
<name>A0A0E9RHJ5_ANGAN</name>